<dbReference type="PANTHER" id="PTHR17985:SF8">
    <property type="entry name" value="TRANSPORT AND GOLGI ORGANIZATION PROTEIN 2 HOMOLOG"/>
    <property type="match status" value="1"/>
</dbReference>
<evidence type="ECO:0000313" key="2">
    <source>
        <dbReference type="Proteomes" id="UP000246121"/>
    </source>
</evidence>
<dbReference type="AlphaFoldDB" id="A0A2V2VCR5"/>
<dbReference type="VEuPathDB" id="TriTrypDB:BCY84_01315"/>
<dbReference type="VEuPathDB" id="TriTrypDB:TcCLB.511127.80"/>
<dbReference type="VEuPathDB" id="TriTrypDB:TcCLB.509023.80"/>
<dbReference type="EMBL" id="PRFA01000027">
    <property type="protein sequence ID" value="PWU94297.1"/>
    <property type="molecule type" value="Genomic_DNA"/>
</dbReference>
<organism evidence="1 2">
    <name type="scientific">Trypanosoma cruzi</name>
    <dbReference type="NCBI Taxonomy" id="5693"/>
    <lineage>
        <taxon>Eukaryota</taxon>
        <taxon>Discoba</taxon>
        <taxon>Euglenozoa</taxon>
        <taxon>Kinetoplastea</taxon>
        <taxon>Metakinetoplastina</taxon>
        <taxon>Trypanosomatida</taxon>
        <taxon>Trypanosomatidae</taxon>
        <taxon>Trypanosoma</taxon>
        <taxon>Schizotrypanum</taxon>
    </lineage>
</organism>
<dbReference type="VEuPathDB" id="TriTrypDB:TCSYLVIO_006474"/>
<reference evidence="1 2" key="1">
    <citation type="journal article" date="2018" name="Microb. Genom.">
        <title>Expanding an expanded genome: long-read sequencing of Trypanosoma cruzi.</title>
        <authorList>
            <person name="Berna L."/>
            <person name="Rodriguez M."/>
            <person name="Chiribao M.L."/>
            <person name="Parodi-Talice A."/>
            <person name="Pita S."/>
            <person name="Rijo G."/>
            <person name="Alvarez-Valin F."/>
            <person name="Robello C."/>
        </authorList>
    </citation>
    <scope>NUCLEOTIDE SEQUENCE [LARGE SCALE GENOMIC DNA]</scope>
    <source>
        <strain evidence="1 2">Dm28c</strain>
    </source>
</reference>
<accession>A0A2V2VCR5</accession>
<dbReference type="VEuPathDB" id="TriTrypDB:TcYC6_0036040"/>
<comment type="caution">
    <text evidence="1">The sequence shown here is derived from an EMBL/GenBank/DDBJ whole genome shotgun (WGS) entry which is preliminary data.</text>
</comment>
<protein>
    <submittedName>
        <fullName evidence="1">Uncharacterized protein</fullName>
    </submittedName>
</protein>
<dbReference type="VEuPathDB" id="TriTrypDB:C4B63_27g177"/>
<dbReference type="Pfam" id="PF05742">
    <property type="entry name" value="TANGO2"/>
    <property type="match status" value="2"/>
</dbReference>
<proteinExistence type="predicted"/>
<evidence type="ECO:0000313" key="1">
    <source>
        <dbReference type="EMBL" id="PWU94297.1"/>
    </source>
</evidence>
<dbReference type="VEuPathDB" id="TriTrypDB:TcBrA4_0109320"/>
<dbReference type="VEuPathDB" id="TriTrypDB:TCDM_03748"/>
<dbReference type="VEuPathDB" id="TriTrypDB:Tc_MARK_5212"/>
<dbReference type="VEuPathDB" id="TriTrypDB:ECC02_006068"/>
<dbReference type="VEuPathDB" id="TriTrypDB:TcCL_ESM05712"/>
<sequence length="386" mass="42452">MCILAFVTQCSPRFPLVLINNRDELIGRVTHPVGVDKSTGLLWAADGVAGGSWLGLNVQNGRFAVLTNCSRCPTAPLAIDGISMPSNWRGAMPLAEVVRRMKVHATPAEDGGTDVFLTFIPDLSRGCIVGDFLKEGRVPGDCLPSSSPSIGEAMKVPSSLLSSPYFDGYNLLTAESLFDPHQVQLLYSTNRYAAQHRSPAEHGVVHCLQNSHLDNWMEPKCTLLRKRFEEALKTFFPTGATPYDAEYVADSLASYCLCLEPNFDLQQEIQGGNLSPEVVQGYQQVLDASLPYKGYNGEAELIQLYGAGLQPPVHFPTDSYKEHINFQQRNIFVSHGMYCTRSQTTVVVETMPDGEGTVVHFSQRNCNAGKAHGPWKHFTVQSRSII</sequence>
<name>A0A2V2VCR5_TRYCR</name>
<gene>
    <name evidence="1" type="ORF">C4B63_27g177</name>
</gene>
<dbReference type="Proteomes" id="UP000246121">
    <property type="component" value="Unassembled WGS sequence"/>
</dbReference>
<dbReference type="VEuPathDB" id="TriTrypDB:TcG_05648"/>
<dbReference type="PANTHER" id="PTHR17985">
    <property type="entry name" value="SER/THR-RICH PROTEIN T10 IN DGCR REGION"/>
    <property type="match status" value="1"/>
</dbReference>
<dbReference type="InterPro" id="IPR008551">
    <property type="entry name" value="TANGO2"/>
</dbReference>
<dbReference type="VEuPathDB" id="TriTrypDB:C3747_74g71"/>